<feature type="compositionally biased region" description="Low complexity" evidence="4">
    <location>
        <begin position="116"/>
        <end position="136"/>
    </location>
</feature>
<dbReference type="GO" id="GO:0007030">
    <property type="term" value="P:Golgi organization"/>
    <property type="evidence" value="ECO:0007669"/>
    <property type="project" value="TreeGrafter"/>
</dbReference>
<feature type="compositionally biased region" description="Basic and acidic residues" evidence="4">
    <location>
        <begin position="232"/>
        <end position="256"/>
    </location>
</feature>
<feature type="region of interest" description="Disordered" evidence="4">
    <location>
        <begin position="218"/>
        <end position="262"/>
    </location>
</feature>
<keyword evidence="7" id="KW-1185">Reference proteome</keyword>
<dbReference type="PANTHER" id="PTHR18921">
    <property type="entry name" value="MYOSIN HEAVY CHAIN - RELATED"/>
    <property type="match status" value="1"/>
</dbReference>
<evidence type="ECO:0000256" key="1">
    <source>
        <dbReference type="ARBA" id="ARBA00004555"/>
    </source>
</evidence>
<dbReference type="InterPro" id="IPR019459">
    <property type="entry name" value="GRAB"/>
</dbReference>
<evidence type="ECO:0000256" key="2">
    <source>
        <dbReference type="ARBA" id="ARBA00023034"/>
    </source>
</evidence>
<dbReference type="InterPro" id="IPR000237">
    <property type="entry name" value="GRIP_dom"/>
</dbReference>
<gene>
    <name evidence="6" type="ORF">B0T18DRAFT_211699</name>
</gene>
<dbReference type="Proteomes" id="UP001172155">
    <property type="component" value="Unassembled WGS sequence"/>
</dbReference>
<evidence type="ECO:0000313" key="6">
    <source>
        <dbReference type="EMBL" id="KAK0740561.1"/>
    </source>
</evidence>
<dbReference type="EMBL" id="JAUKUD010000006">
    <property type="protein sequence ID" value="KAK0740561.1"/>
    <property type="molecule type" value="Genomic_DNA"/>
</dbReference>
<dbReference type="Gene3D" id="1.20.5.1700">
    <property type="match status" value="1"/>
</dbReference>
<evidence type="ECO:0000256" key="3">
    <source>
        <dbReference type="ARBA" id="ARBA00023054"/>
    </source>
</evidence>
<feature type="compositionally biased region" description="Basic and acidic residues" evidence="4">
    <location>
        <begin position="159"/>
        <end position="187"/>
    </location>
</feature>
<comment type="subcellular location">
    <subcellularLocation>
        <location evidence="1">Golgi apparatus</location>
    </subcellularLocation>
</comment>
<dbReference type="AlphaFoldDB" id="A0AA40EJN3"/>
<name>A0AA40EJN3_9PEZI</name>
<sequence>MSSSKGSAVQSPAVLAPPAAASTPGSKKKSRKKKTNGSNNPPSTAAAANDPEPVAVDAFGNDGAGSPEVEDEVDETLDSSTPTQKQDDEPKTPTEPASKPIASAVTDSRSEKKGHAGTNGHTATATTAPIPDTAGAKLEAMSQDREALRAEVEQLRKQLESIQENHESEVSQLRTDLEESEAAKEEAETQYQTLLNRVEKIKETLGDRLKRDKAELEEAKDRVEELEAQNDELQRAARERDDKADRLRAETQEQARELASLRSRNNLSQQNWLKERDDMARQVQTLRAELETTSGAMGEWEVIALEERSVRESLAEKVADLEEQLANAREAYDKAAAERDTQSQAIDGLQRALQELQEARKRELRERVESSEQQLQAMKAQVKEADARASEAEAARGSLSKELERTTPFEKEVKEKNLLIGKLRHEAIVLNDHLTKALKYIKKTKPEETIDRQIVTNHLIQFLSLDRSDPRKFQILQVIAGLLNWTDEQREQAGLARPGTLSSTLRLPASPFHRTPSSPALNTEFFADAATASSAGATRESLADLWAGFLERSVEEGTAAGGPPSSRKDSMSSVNTRPETRGA</sequence>
<evidence type="ECO:0000259" key="5">
    <source>
        <dbReference type="PROSITE" id="PS50913"/>
    </source>
</evidence>
<feature type="domain" description="GRIP" evidence="5">
    <location>
        <begin position="445"/>
        <end position="496"/>
    </location>
</feature>
<accession>A0AA40EJN3</accession>
<evidence type="ECO:0000256" key="4">
    <source>
        <dbReference type="SAM" id="MobiDB-lite"/>
    </source>
</evidence>
<dbReference type="GO" id="GO:0006888">
    <property type="term" value="P:endoplasmic reticulum to Golgi vesicle-mediated transport"/>
    <property type="evidence" value="ECO:0007669"/>
    <property type="project" value="TreeGrafter"/>
</dbReference>
<feature type="compositionally biased region" description="Low complexity" evidence="4">
    <location>
        <begin position="7"/>
        <end position="22"/>
    </location>
</feature>
<dbReference type="GO" id="GO:0005794">
    <property type="term" value="C:Golgi apparatus"/>
    <property type="evidence" value="ECO:0007669"/>
    <property type="project" value="UniProtKB-SubCell"/>
</dbReference>
<feature type="compositionally biased region" description="Basic residues" evidence="4">
    <location>
        <begin position="26"/>
        <end position="35"/>
    </location>
</feature>
<evidence type="ECO:0000313" key="7">
    <source>
        <dbReference type="Proteomes" id="UP001172155"/>
    </source>
</evidence>
<comment type="caution">
    <text evidence="6">The sequence shown here is derived from an EMBL/GenBank/DDBJ whole genome shotgun (WGS) entry which is preliminary data.</text>
</comment>
<organism evidence="6 7">
    <name type="scientific">Schizothecium vesticola</name>
    <dbReference type="NCBI Taxonomy" id="314040"/>
    <lineage>
        <taxon>Eukaryota</taxon>
        <taxon>Fungi</taxon>
        <taxon>Dikarya</taxon>
        <taxon>Ascomycota</taxon>
        <taxon>Pezizomycotina</taxon>
        <taxon>Sordariomycetes</taxon>
        <taxon>Sordariomycetidae</taxon>
        <taxon>Sordariales</taxon>
        <taxon>Schizotheciaceae</taxon>
        <taxon>Schizothecium</taxon>
    </lineage>
</organism>
<reference evidence="6" key="1">
    <citation type="submission" date="2023-06" db="EMBL/GenBank/DDBJ databases">
        <title>Genome-scale phylogeny and comparative genomics of the fungal order Sordariales.</title>
        <authorList>
            <consortium name="Lawrence Berkeley National Laboratory"/>
            <person name="Hensen N."/>
            <person name="Bonometti L."/>
            <person name="Westerberg I."/>
            <person name="Brannstrom I.O."/>
            <person name="Guillou S."/>
            <person name="Cros-Aarteil S."/>
            <person name="Calhoun S."/>
            <person name="Haridas S."/>
            <person name="Kuo A."/>
            <person name="Mondo S."/>
            <person name="Pangilinan J."/>
            <person name="Riley R."/>
            <person name="LaButti K."/>
            <person name="Andreopoulos B."/>
            <person name="Lipzen A."/>
            <person name="Chen C."/>
            <person name="Yanf M."/>
            <person name="Daum C."/>
            <person name="Ng V."/>
            <person name="Clum A."/>
            <person name="Steindorff A."/>
            <person name="Ohm R."/>
            <person name="Martin F."/>
            <person name="Silar P."/>
            <person name="Natvig D."/>
            <person name="Lalanne C."/>
            <person name="Gautier V."/>
            <person name="Ament-velasquez S.L."/>
            <person name="Kruys A."/>
            <person name="Hutchinson M.I."/>
            <person name="Powell A.J."/>
            <person name="Barry K."/>
            <person name="Miller A.N."/>
            <person name="Grigoriev I.V."/>
            <person name="Debuchy R."/>
            <person name="Gladieux P."/>
            <person name="Thoren M.H."/>
            <person name="Johannesson H."/>
        </authorList>
    </citation>
    <scope>NUCLEOTIDE SEQUENCE</scope>
    <source>
        <strain evidence="6">SMH3187-1</strain>
    </source>
</reference>
<protein>
    <recommendedName>
        <fullName evidence="5">GRIP domain-containing protein</fullName>
    </recommendedName>
</protein>
<dbReference type="GO" id="GO:0031267">
    <property type="term" value="F:small GTPase binding"/>
    <property type="evidence" value="ECO:0007669"/>
    <property type="project" value="TreeGrafter"/>
</dbReference>
<feature type="compositionally biased region" description="Low complexity" evidence="4">
    <location>
        <begin position="36"/>
        <end position="49"/>
    </location>
</feature>
<keyword evidence="3" id="KW-0175">Coiled coil</keyword>
<dbReference type="PROSITE" id="PS50913">
    <property type="entry name" value="GRIP"/>
    <property type="match status" value="1"/>
</dbReference>
<dbReference type="Pfam" id="PF10375">
    <property type="entry name" value="GRAB"/>
    <property type="match status" value="1"/>
</dbReference>
<feature type="region of interest" description="Disordered" evidence="4">
    <location>
        <begin position="555"/>
        <end position="583"/>
    </location>
</feature>
<feature type="compositionally biased region" description="Acidic residues" evidence="4">
    <location>
        <begin position="68"/>
        <end position="77"/>
    </location>
</feature>
<proteinExistence type="predicted"/>
<feature type="region of interest" description="Disordered" evidence="4">
    <location>
        <begin position="159"/>
        <end position="189"/>
    </location>
</feature>
<feature type="region of interest" description="Disordered" evidence="4">
    <location>
        <begin position="494"/>
        <end position="515"/>
    </location>
</feature>
<dbReference type="PANTHER" id="PTHR18921:SF2">
    <property type="entry name" value="THYROID RECEPTOR-INTERACTING PROTEIN 11"/>
    <property type="match status" value="1"/>
</dbReference>
<keyword evidence="2" id="KW-0333">Golgi apparatus</keyword>
<feature type="region of interest" description="Disordered" evidence="4">
    <location>
        <begin position="1"/>
        <end position="146"/>
    </location>
</feature>